<dbReference type="InterPro" id="IPR041698">
    <property type="entry name" value="Methyltransf_25"/>
</dbReference>
<protein>
    <submittedName>
        <fullName evidence="3">Methyltransferase</fullName>
    </submittedName>
</protein>
<dbReference type="GO" id="GO:0017000">
    <property type="term" value="P:antibiotic biosynthetic process"/>
    <property type="evidence" value="ECO:0007669"/>
    <property type="project" value="UniProtKB-ARBA"/>
</dbReference>
<evidence type="ECO:0000256" key="1">
    <source>
        <dbReference type="ARBA" id="ARBA00022679"/>
    </source>
</evidence>
<keyword evidence="4" id="KW-1185">Reference proteome</keyword>
<accession>A0A4Y3V946</accession>
<dbReference type="Gene3D" id="3.40.50.150">
    <property type="entry name" value="Vaccinia Virus protein VP39"/>
    <property type="match status" value="1"/>
</dbReference>
<dbReference type="CDD" id="cd02440">
    <property type="entry name" value="AdoMet_MTases"/>
    <property type="match status" value="1"/>
</dbReference>
<dbReference type="Gene3D" id="2.20.25.570">
    <property type="match status" value="1"/>
</dbReference>
<name>A0A4Y3V946_9ACTN</name>
<evidence type="ECO:0000313" key="4">
    <source>
        <dbReference type="Proteomes" id="UP000317881"/>
    </source>
</evidence>
<dbReference type="InterPro" id="IPR029063">
    <property type="entry name" value="SAM-dependent_MTases_sf"/>
</dbReference>
<dbReference type="SUPFAM" id="SSF53335">
    <property type="entry name" value="S-adenosyl-L-methionine-dependent methyltransferases"/>
    <property type="match status" value="1"/>
</dbReference>
<dbReference type="Pfam" id="PF13649">
    <property type="entry name" value="Methyltransf_25"/>
    <property type="match status" value="1"/>
</dbReference>
<proteinExistence type="predicted"/>
<evidence type="ECO:0000259" key="2">
    <source>
        <dbReference type="Pfam" id="PF13649"/>
    </source>
</evidence>
<dbReference type="AlphaFoldDB" id="A0A4Y3V946"/>
<gene>
    <name evidence="3" type="ORF">SSP24_13670</name>
</gene>
<comment type="caution">
    <text evidence="3">The sequence shown here is derived from an EMBL/GenBank/DDBJ whole genome shotgun (WGS) entry which is preliminary data.</text>
</comment>
<organism evidence="3 4">
    <name type="scientific">Streptomyces spinoverrucosus</name>
    <dbReference type="NCBI Taxonomy" id="284043"/>
    <lineage>
        <taxon>Bacteria</taxon>
        <taxon>Bacillati</taxon>
        <taxon>Actinomycetota</taxon>
        <taxon>Actinomycetes</taxon>
        <taxon>Kitasatosporales</taxon>
        <taxon>Streptomycetaceae</taxon>
        <taxon>Streptomyces</taxon>
    </lineage>
</organism>
<evidence type="ECO:0000313" key="3">
    <source>
        <dbReference type="EMBL" id="GEC03712.1"/>
    </source>
</evidence>
<sequence length="250" mass="27658">MVIDSSAVTGLNDPAFFDRYAHEYDGRHTYDPTQTVDFLAGLVPTGGRVLELAIGTGRVALPLATRGISVEGIDGSPAMVEQLRAKPGGPEIPVTIGDMADVAVDGPFQMSYLVFNTLFNLPSQARQVDCFHNVAKVLEPGGLFVIECFIQDVTEFDRNQRVATRALSESAVNMEFLLHDPVEQAITYQRVTFDAKGTTLRPLRLRYCWPSELDLMAQLAGMRLRERYAGWDRSPFTGASRSHVSVYEKL</sequence>
<keyword evidence="3" id="KW-0489">Methyltransferase</keyword>
<dbReference type="GO" id="GO:0032259">
    <property type="term" value="P:methylation"/>
    <property type="evidence" value="ECO:0007669"/>
    <property type="project" value="UniProtKB-KW"/>
</dbReference>
<dbReference type="GO" id="GO:0008168">
    <property type="term" value="F:methyltransferase activity"/>
    <property type="evidence" value="ECO:0007669"/>
    <property type="project" value="UniProtKB-KW"/>
</dbReference>
<dbReference type="Proteomes" id="UP000317881">
    <property type="component" value="Unassembled WGS sequence"/>
</dbReference>
<reference evidence="3 4" key="1">
    <citation type="submission" date="2019-06" db="EMBL/GenBank/DDBJ databases">
        <title>Whole genome shotgun sequence of Streptomyces spinoverrucosus NBRC 14228.</title>
        <authorList>
            <person name="Hosoyama A."/>
            <person name="Uohara A."/>
            <person name="Ohji S."/>
            <person name="Ichikawa N."/>
        </authorList>
    </citation>
    <scope>NUCLEOTIDE SEQUENCE [LARGE SCALE GENOMIC DNA]</scope>
    <source>
        <strain evidence="3 4">NBRC 14228</strain>
    </source>
</reference>
<dbReference type="PANTHER" id="PTHR43861">
    <property type="entry name" value="TRANS-ACONITATE 2-METHYLTRANSFERASE-RELATED"/>
    <property type="match status" value="1"/>
</dbReference>
<dbReference type="EMBL" id="BJND01000008">
    <property type="protein sequence ID" value="GEC03712.1"/>
    <property type="molecule type" value="Genomic_DNA"/>
</dbReference>
<keyword evidence="1 3" id="KW-0808">Transferase</keyword>
<feature type="domain" description="Methyltransferase" evidence="2">
    <location>
        <begin position="49"/>
        <end position="142"/>
    </location>
</feature>